<dbReference type="RefSeq" id="WP_171579623.1">
    <property type="nucleotide sequence ID" value="NZ_JAAVLX010000004.1"/>
</dbReference>
<organism evidence="1 2">
    <name type="scientific">Bradyrhizobium australiense</name>
    <dbReference type="NCBI Taxonomy" id="2721161"/>
    <lineage>
        <taxon>Bacteria</taxon>
        <taxon>Pseudomonadati</taxon>
        <taxon>Pseudomonadota</taxon>
        <taxon>Alphaproteobacteria</taxon>
        <taxon>Hyphomicrobiales</taxon>
        <taxon>Nitrobacteraceae</taxon>
        <taxon>Bradyrhizobium</taxon>
    </lineage>
</organism>
<sequence>MSVQVGRQRREILQLHRASISTASAELLLTRMLAKIEGLCAERDRLRKVQGGPTKGRVLGGRSW</sequence>
<proteinExistence type="predicted"/>
<protein>
    <submittedName>
        <fullName evidence="1">Uncharacterized protein</fullName>
    </submittedName>
</protein>
<name>A0A7Y4LW46_9BRAD</name>
<accession>A0A7Y4LW46</accession>
<reference evidence="1 2" key="1">
    <citation type="submission" date="2020-03" db="EMBL/GenBank/DDBJ databases">
        <title>Bradyrhizobium diversity isolated from nodules of Indigofera sp.</title>
        <authorList>
            <person name="Klepa M."/>
            <person name="Helene L."/>
            <person name="Hungria M."/>
        </authorList>
    </citation>
    <scope>NUCLEOTIDE SEQUENCE [LARGE SCALE GENOMIC DNA]</scope>
    <source>
        <strain evidence="1 2">WSM 1791</strain>
    </source>
</reference>
<comment type="caution">
    <text evidence="1">The sequence shown here is derived from an EMBL/GenBank/DDBJ whole genome shotgun (WGS) entry which is preliminary data.</text>
</comment>
<evidence type="ECO:0000313" key="2">
    <source>
        <dbReference type="Proteomes" id="UP000544122"/>
    </source>
</evidence>
<evidence type="ECO:0000313" key="1">
    <source>
        <dbReference type="EMBL" id="NOJ40335.1"/>
    </source>
</evidence>
<keyword evidence="2" id="KW-1185">Reference proteome</keyword>
<dbReference type="EMBL" id="JAAVLX010000004">
    <property type="protein sequence ID" value="NOJ40335.1"/>
    <property type="molecule type" value="Genomic_DNA"/>
</dbReference>
<dbReference type="AlphaFoldDB" id="A0A7Y4LW46"/>
<dbReference type="Proteomes" id="UP000544122">
    <property type="component" value="Unassembled WGS sequence"/>
</dbReference>
<gene>
    <name evidence="1" type="ORF">HCN58_12125</name>
</gene>